<evidence type="ECO:0000313" key="2">
    <source>
        <dbReference type="EMBL" id="SJL14147.1"/>
    </source>
</evidence>
<evidence type="ECO:0008006" key="4">
    <source>
        <dbReference type="Google" id="ProtNLM"/>
    </source>
</evidence>
<evidence type="ECO:0000256" key="1">
    <source>
        <dbReference type="SAM" id="MobiDB-lite"/>
    </source>
</evidence>
<name>A0A284RZJ9_ARMOS</name>
<dbReference type="Proteomes" id="UP000219338">
    <property type="component" value="Unassembled WGS sequence"/>
</dbReference>
<dbReference type="OrthoDB" id="5340163at2759"/>
<dbReference type="STRING" id="47428.A0A284RZJ9"/>
<dbReference type="AlphaFoldDB" id="A0A284RZJ9"/>
<dbReference type="InterPro" id="IPR025332">
    <property type="entry name" value="DUF4238"/>
</dbReference>
<protein>
    <recommendedName>
        <fullName evidence="4">DUF4238 domain-containing protein</fullName>
    </recommendedName>
</protein>
<organism evidence="2 3">
    <name type="scientific">Armillaria ostoyae</name>
    <name type="common">Armillaria root rot fungus</name>
    <dbReference type="NCBI Taxonomy" id="47428"/>
    <lineage>
        <taxon>Eukaryota</taxon>
        <taxon>Fungi</taxon>
        <taxon>Dikarya</taxon>
        <taxon>Basidiomycota</taxon>
        <taxon>Agaricomycotina</taxon>
        <taxon>Agaricomycetes</taxon>
        <taxon>Agaricomycetidae</taxon>
        <taxon>Agaricales</taxon>
        <taxon>Marasmiineae</taxon>
        <taxon>Physalacriaceae</taxon>
        <taxon>Armillaria</taxon>
    </lineage>
</organism>
<dbReference type="Pfam" id="PF14022">
    <property type="entry name" value="DUF4238"/>
    <property type="match status" value="1"/>
</dbReference>
<evidence type="ECO:0000313" key="3">
    <source>
        <dbReference type="Proteomes" id="UP000219338"/>
    </source>
</evidence>
<sequence>MTEPSFASTPKANRDHYHHVIPRFILRRFQVGGQMSKKERQKAFKRTGREPGEVLFYDLTARTIQTRPIATVYGVTNLYKDVRYPFNVDHLEEKLSRLESNAADVILQMHEAVNKGGLFTLTRQKLGDVRQFLFLMRYRTVALSVSDANSDHPGNALVAEQLKRFGESLALSTSSQIWLHFLHYFLDAPITYDGASFINRLDLENYTDTEISPCNVDIPHIPAAIYQRQAGMFYLAVCQPADDEEFVLTNNGLGLWEGLSEQCHIHRVFVVGPRLAIILRNNVVDSQASPRLKSTLADIPLPRPTCLYGATSDTPPWQDDDITSADQYRMSEQAQMDGFTFHITKLTSQQTFDVNSFLLRNEHDDGSITFTSKEFMMKTLEHYIDTTSILEDPYKSRYNSTLSQLRSELHRPPSPSSQTEGGFRKGETGPEAGFSPSAEATSSHSAVTAAGPHASPPRSKRSKKSNPRIVELARSGAETLTMPVPHPSGSSRVSVSEDRNGPVTHPVAELNATQYSDQYTEALDELMIKIITRQISFFSSYEQAYRLYNLFTAVQPPAMHPFAKDCDRMLSEITSRFQQLLKPPNRGVRPRPNASSPVPQPRADPERWALLLVLLEMLGFGNAKNPRNSWEEMCRGVVAVGLSTWMVKNRPDVLAALHFA</sequence>
<dbReference type="EMBL" id="FUEG01000022">
    <property type="protein sequence ID" value="SJL14147.1"/>
    <property type="molecule type" value="Genomic_DNA"/>
</dbReference>
<accession>A0A284RZJ9</accession>
<reference evidence="3" key="1">
    <citation type="journal article" date="2017" name="Nat. Ecol. Evol.">
        <title>Genome expansion and lineage-specific genetic innovations in the forest pathogenic fungi Armillaria.</title>
        <authorList>
            <person name="Sipos G."/>
            <person name="Prasanna A.N."/>
            <person name="Walter M.C."/>
            <person name="O'Connor E."/>
            <person name="Balint B."/>
            <person name="Krizsan K."/>
            <person name="Kiss B."/>
            <person name="Hess J."/>
            <person name="Varga T."/>
            <person name="Slot J."/>
            <person name="Riley R."/>
            <person name="Boka B."/>
            <person name="Rigling D."/>
            <person name="Barry K."/>
            <person name="Lee J."/>
            <person name="Mihaltcheva S."/>
            <person name="LaButti K."/>
            <person name="Lipzen A."/>
            <person name="Waldron R."/>
            <person name="Moloney N.M."/>
            <person name="Sperisen C."/>
            <person name="Kredics L."/>
            <person name="Vagvoelgyi C."/>
            <person name="Patrignani A."/>
            <person name="Fitzpatrick D."/>
            <person name="Nagy I."/>
            <person name="Doyle S."/>
            <person name="Anderson J.B."/>
            <person name="Grigoriev I.V."/>
            <person name="Gueldener U."/>
            <person name="Muensterkoetter M."/>
            <person name="Nagy L.G."/>
        </authorList>
    </citation>
    <scope>NUCLEOTIDE SEQUENCE [LARGE SCALE GENOMIC DNA]</scope>
    <source>
        <strain evidence="3">C18/9</strain>
    </source>
</reference>
<keyword evidence="3" id="KW-1185">Reference proteome</keyword>
<dbReference type="OMA" id="CQPADDE"/>
<feature type="region of interest" description="Disordered" evidence="1">
    <location>
        <begin position="581"/>
        <end position="602"/>
    </location>
</feature>
<proteinExistence type="predicted"/>
<gene>
    <name evidence="2" type="ORF">ARMOST_17602</name>
</gene>
<feature type="region of interest" description="Disordered" evidence="1">
    <location>
        <begin position="403"/>
        <end position="501"/>
    </location>
</feature>